<dbReference type="AlphaFoldDB" id="A0A178IJZ7"/>
<reference evidence="3 4" key="1">
    <citation type="submission" date="2016-01" db="EMBL/GenBank/DDBJ databases">
        <title>High potential of lignocellulose degradation of a new Verrucomicrobia species.</title>
        <authorList>
            <person name="Wang Y."/>
            <person name="Shi Y."/>
            <person name="Qiu Z."/>
            <person name="Liu S."/>
            <person name="Yang H."/>
        </authorList>
    </citation>
    <scope>NUCLEOTIDE SEQUENCE [LARGE SCALE GENOMIC DNA]</scope>
    <source>
        <strain evidence="3 4">TSB47</strain>
    </source>
</reference>
<feature type="compositionally biased region" description="Pro residues" evidence="1">
    <location>
        <begin position="9"/>
        <end position="20"/>
    </location>
</feature>
<dbReference type="RefSeq" id="WP_084442211.1">
    <property type="nucleotide sequence ID" value="NZ_CP109796.1"/>
</dbReference>
<dbReference type="InterPro" id="IPR001932">
    <property type="entry name" value="PPM-type_phosphatase-like_dom"/>
</dbReference>
<protein>
    <submittedName>
        <fullName evidence="3">Protein phosphatase</fullName>
    </submittedName>
</protein>
<proteinExistence type="predicted"/>
<dbReference type="Gene3D" id="3.60.40.10">
    <property type="entry name" value="PPM-type phosphatase domain"/>
    <property type="match status" value="1"/>
</dbReference>
<dbReference type="InterPro" id="IPR036457">
    <property type="entry name" value="PPM-type-like_dom_sf"/>
</dbReference>
<dbReference type="SMART" id="SM00332">
    <property type="entry name" value="PP2Cc"/>
    <property type="match status" value="1"/>
</dbReference>
<evidence type="ECO:0000256" key="1">
    <source>
        <dbReference type="SAM" id="MobiDB-lite"/>
    </source>
</evidence>
<accession>A0A178IJZ7</accession>
<dbReference type="EMBL" id="LRRQ01000086">
    <property type="protein sequence ID" value="OAM89607.1"/>
    <property type="molecule type" value="Genomic_DNA"/>
</dbReference>
<dbReference type="OrthoDB" id="9801841at2"/>
<sequence length="295" mass="31860">MNDLSPNPRSTPPGVPPAVTPPASLRLRWSGMTHTGRFRRNNEDSFLALNFDGDEVRYLGKIGEASLGGSDFVFAVSDGMGGEKAGEFASRIAVDEITKLLPRSFKVAAMGLSSGFSDILEELFDQIHASLIALGRSYEECAGMGATLSLCWVTPEWMYFCHIGDSRIYYLPASGGITQLTHDHSHVGWLRRTGRITEHEARAHPGRSSLQQALGAGNQHIDPQIGAVNLLAGDRFVICSDGLVDGMWDSGLERLMREPPAAQAALPPARRLVEEAVAASGRDNTTAVVFELVAK</sequence>
<evidence type="ECO:0000259" key="2">
    <source>
        <dbReference type="PROSITE" id="PS51746"/>
    </source>
</evidence>
<evidence type="ECO:0000313" key="3">
    <source>
        <dbReference type="EMBL" id="OAM89607.1"/>
    </source>
</evidence>
<dbReference type="SMART" id="SM00331">
    <property type="entry name" value="PP2C_SIG"/>
    <property type="match status" value="1"/>
</dbReference>
<feature type="region of interest" description="Disordered" evidence="1">
    <location>
        <begin position="1"/>
        <end position="23"/>
    </location>
</feature>
<dbReference type="PROSITE" id="PS51746">
    <property type="entry name" value="PPM_2"/>
    <property type="match status" value="1"/>
</dbReference>
<gene>
    <name evidence="3" type="ORF">AW736_12380</name>
</gene>
<name>A0A178IJZ7_9BACT</name>
<dbReference type="PANTHER" id="PTHR47992">
    <property type="entry name" value="PROTEIN PHOSPHATASE"/>
    <property type="match status" value="1"/>
</dbReference>
<dbReference type="Pfam" id="PF13672">
    <property type="entry name" value="PP2C_2"/>
    <property type="match status" value="1"/>
</dbReference>
<comment type="caution">
    <text evidence="3">The sequence shown here is derived from an EMBL/GenBank/DDBJ whole genome shotgun (WGS) entry which is preliminary data.</text>
</comment>
<dbReference type="GO" id="GO:0004722">
    <property type="term" value="F:protein serine/threonine phosphatase activity"/>
    <property type="evidence" value="ECO:0007669"/>
    <property type="project" value="InterPro"/>
</dbReference>
<dbReference type="CDD" id="cd00143">
    <property type="entry name" value="PP2Cc"/>
    <property type="match status" value="1"/>
</dbReference>
<dbReference type="STRING" id="1184151.AW736_12380"/>
<dbReference type="InterPro" id="IPR015655">
    <property type="entry name" value="PP2C"/>
</dbReference>
<feature type="domain" description="PPM-type phosphatase" evidence="2">
    <location>
        <begin position="29"/>
        <end position="292"/>
    </location>
</feature>
<organism evidence="3 4">
    <name type="scientific">Termitidicoccus mucosus</name>
    <dbReference type="NCBI Taxonomy" id="1184151"/>
    <lineage>
        <taxon>Bacteria</taxon>
        <taxon>Pseudomonadati</taxon>
        <taxon>Verrucomicrobiota</taxon>
        <taxon>Opitutia</taxon>
        <taxon>Opitutales</taxon>
        <taxon>Opitutaceae</taxon>
        <taxon>Termitidicoccus</taxon>
    </lineage>
</organism>
<dbReference type="SUPFAM" id="SSF81606">
    <property type="entry name" value="PP2C-like"/>
    <property type="match status" value="1"/>
</dbReference>
<evidence type="ECO:0000313" key="4">
    <source>
        <dbReference type="Proteomes" id="UP000078486"/>
    </source>
</evidence>
<keyword evidence="4" id="KW-1185">Reference proteome</keyword>
<dbReference type="Proteomes" id="UP000078486">
    <property type="component" value="Unassembled WGS sequence"/>
</dbReference>